<dbReference type="Proteomes" id="UP001194696">
    <property type="component" value="Unassembled WGS sequence"/>
</dbReference>
<accession>A0ABQ7KEF4</accession>
<keyword evidence="2" id="KW-1185">Reference proteome</keyword>
<dbReference type="EMBL" id="JAAAIM010000028">
    <property type="protein sequence ID" value="KAG0297568.1"/>
    <property type="molecule type" value="Genomic_DNA"/>
</dbReference>
<protein>
    <submittedName>
        <fullName evidence="1">Uncharacterized protein</fullName>
    </submittedName>
</protein>
<gene>
    <name evidence="1" type="ORF">BGZ96_005876</name>
</gene>
<evidence type="ECO:0000313" key="1">
    <source>
        <dbReference type="EMBL" id="KAG0297568.1"/>
    </source>
</evidence>
<organism evidence="1 2">
    <name type="scientific">Linnemannia gamsii</name>
    <dbReference type="NCBI Taxonomy" id="64522"/>
    <lineage>
        <taxon>Eukaryota</taxon>
        <taxon>Fungi</taxon>
        <taxon>Fungi incertae sedis</taxon>
        <taxon>Mucoromycota</taxon>
        <taxon>Mortierellomycotina</taxon>
        <taxon>Mortierellomycetes</taxon>
        <taxon>Mortierellales</taxon>
        <taxon>Mortierellaceae</taxon>
        <taxon>Linnemannia</taxon>
    </lineage>
</organism>
<reference evidence="1 2" key="1">
    <citation type="journal article" date="2020" name="Fungal Divers.">
        <title>Resolving the Mortierellaceae phylogeny through synthesis of multi-gene phylogenetics and phylogenomics.</title>
        <authorList>
            <person name="Vandepol N."/>
            <person name="Liber J."/>
            <person name="Desiro A."/>
            <person name="Na H."/>
            <person name="Kennedy M."/>
            <person name="Barry K."/>
            <person name="Grigoriev I.V."/>
            <person name="Miller A.N."/>
            <person name="O'Donnell K."/>
            <person name="Stajich J.E."/>
            <person name="Bonito G."/>
        </authorList>
    </citation>
    <scope>NUCLEOTIDE SEQUENCE [LARGE SCALE GENOMIC DNA]</scope>
    <source>
        <strain evidence="1 2">AD045</strain>
    </source>
</reference>
<comment type="caution">
    <text evidence="1">The sequence shown here is derived from an EMBL/GenBank/DDBJ whole genome shotgun (WGS) entry which is preliminary data.</text>
</comment>
<evidence type="ECO:0000313" key="2">
    <source>
        <dbReference type="Proteomes" id="UP001194696"/>
    </source>
</evidence>
<name>A0ABQ7KEF4_9FUNG</name>
<proteinExistence type="predicted"/>
<sequence>MYSLAPQNLDSSVNSSRIADNIVGELDMQLEPLLDKHHRPAIQLESIRDAVPFESSSLAIHIPGLGTTPEPSTLGIPTKWYFYKASRQPGEGLDLNAIDE</sequence>